<dbReference type="InterPro" id="IPR015942">
    <property type="entry name" value="Asp/Glu/hydantoin_racemase"/>
</dbReference>
<dbReference type="Pfam" id="PF01177">
    <property type="entry name" value="Asp_Glu_race"/>
    <property type="match status" value="1"/>
</dbReference>
<organism evidence="2 3">
    <name type="scientific">Flaviflagellibacter deserti</name>
    <dbReference type="NCBI Taxonomy" id="2267266"/>
    <lineage>
        <taxon>Bacteria</taxon>
        <taxon>Pseudomonadati</taxon>
        <taxon>Pseudomonadota</taxon>
        <taxon>Alphaproteobacteria</taxon>
        <taxon>Hyphomicrobiales</taxon>
        <taxon>Flaviflagellibacter</taxon>
    </lineage>
</organism>
<comment type="caution">
    <text evidence="2">The sequence shown here is derived from an EMBL/GenBank/DDBJ whole genome shotgun (WGS) entry which is preliminary data.</text>
</comment>
<dbReference type="PANTHER" id="PTHR28047">
    <property type="entry name" value="PROTEIN DCG1"/>
    <property type="match status" value="1"/>
</dbReference>
<dbReference type="Proteomes" id="UP001595796">
    <property type="component" value="Unassembled WGS sequence"/>
</dbReference>
<proteinExistence type="inferred from homology"/>
<dbReference type="PANTHER" id="PTHR28047:SF5">
    <property type="entry name" value="PROTEIN DCG1"/>
    <property type="match status" value="1"/>
</dbReference>
<dbReference type="Gene3D" id="3.40.50.12500">
    <property type="match status" value="1"/>
</dbReference>
<keyword evidence="3" id="KW-1185">Reference proteome</keyword>
<reference evidence="3" key="1">
    <citation type="journal article" date="2019" name="Int. J. Syst. Evol. Microbiol.">
        <title>The Global Catalogue of Microorganisms (GCM) 10K type strain sequencing project: providing services to taxonomists for standard genome sequencing and annotation.</title>
        <authorList>
            <consortium name="The Broad Institute Genomics Platform"/>
            <consortium name="The Broad Institute Genome Sequencing Center for Infectious Disease"/>
            <person name="Wu L."/>
            <person name="Ma J."/>
        </authorList>
    </citation>
    <scope>NUCLEOTIDE SEQUENCE [LARGE SCALE GENOMIC DNA]</scope>
    <source>
        <strain evidence="3">CGMCC 1.16444</strain>
    </source>
</reference>
<evidence type="ECO:0000313" key="3">
    <source>
        <dbReference type="Proteomes" id="UP001595796"/>
    </source>
</evidence>
<gene>
    <name evidence="2" type="ORF">ACFPFW_18020</name>
</gene>
<evidence type="ECO:0000313" key="2">
    <source>
        <dbReference type="EMBL" id="MFC5069916.1"/>
    </source>
</evidence>
<dbReference type="EMBL" id="JBHSJF010000008">
    <property type="protein sequence ID" value="MFC5069916.1"/>
    <property type="molecule type" value="Genomic_DNA"/>
</dbReference>
<evidence type="ECO:0000256" key="1">
    <source>
        <dbReference type="ARBA" id="ARBA00038414"/>
    </source>
</evidence>
<dbReference type="InterPro" id="IPR052186">
    <property type="entry name" value="Hydantoin_racemase-like"/>
</dbReference>
<dbReference type="InterPro" id="IPR053714">
    <property type="entry name" value="Iso_Racemase_Enz_sf"/>
</dbReference>
<dbReference type="RefSeq" id="WP_162799792.1">
    <property type="nucleotide sequence ID" value="NZ_JBHSJF010000008.1"/>
</dbReference>
<accession>A0ABV9Z5B0</accession>
<sequence length="232" mass="24240">MASRRRIVVLNPNTNASTTAAMVALARQACGANFEVDGRTAPFGSSFIIDQQELETSATAVSEMAAQIAAERPRETGLIVAAFGDPGLEDARRSFAGPVVGIGEAGLLAGAFGGRPFSIVTSTAGLGSRIEKMADNLGLADQLRSVRQTPSHPSQLIGKPERLFAELLLAARQAVSLDGAQTIVIGGGPLARFAKDIELELGVPAIDPVSAAVKKLIYQWSDGQAMQPCPRM</sequence>
<name>A0ABV9Z5B0_9HYPH</name>
<protein>
    <submittedName>
        <fullName evidence="2">Aspartate/glutamate racemase family protein</fullName>
    </submittedName>
</protein>
<comment type="similarity">
    <text evidence="1">Belongs to the HyuE racemase family.</text>
</comment>